<evidence type="ECO:0000256" key="6">
    <source>
        <dbReference type="ARBA" id="ARBA00023004"/>
    </source>
</evidence>
<dbReference type="InterPro" id="IPR002880">
    <property type="entry name" value="Pyrv_Fd/Flavodoxin_OxRdtase_N"/>
</dbReference>
<dbReference type="SMART" id="SM00890">
    <property type="entry name" value="EKR"/>
    <property type="match status" value="1"/>
</dbReference>
<reference evidence="9 10" key="1">
    <citation type="submission" date="2020-04" db="EMBL/GenBank/DDBJ databases">
        <title>Perkinsus olseni comparative genomics.</title>
        <authorList>
            <person name="Bogema D.R."/>
        </authorList>
    </citation>
    <scope>NUCLEOTIDE SEQUENCE [LARGE SCALE GENOMIC DNA]</scope>
    <source>
        <strain evidence="9">ATCC PRA-205</strain>
    </source>
</reference>
<dbReference type="Proteomes" id="UP000574390">
    <property type="component" value="Unassembled WGS sequence"/>
</dbReference>
<dbReference type="GO" id="GO:0005506">
    <property type="term" value="F:iron ion binding"/>
    <property type="evidence" value="ECO:0007669"/>
    <property type="project" value="InterPro"/>
</dbReference>
<dbReference type="AlphaFoldDB" id="A0A7J6NAN1"/>
<name>A0A7J6NAN1_PEROL</name>
<comment type="caution">
    <text evidence="9">The sequence shown here is derived from an EMBL/GenBank/DDBJ whole genome shotgun (WGS) entry which is preliminary data.</text>
</comment>
<dbReference type="SUPFAM" id="SSF52518">
    <property type="entry name" value="Thiamin diphosphate-binding fold (THDP-binding)"/>
    <property type="match status" value="1"/>
</dbReference>
<dbReference type="InterPro" id="IPR029061">
    <property type="entry name" value="THDP-binding"/>
</dbReference>
<dbReference type="GO" id="GO:0022900">
    <property type="term" value="P:electron transport chain"/>
    <property type="evidence" value="ECO:0007669"/>
    <property type="project" value="InterPro"/>
</dbReference>
<dbReference type="PROSITE" id="PS51379">
    <property type="entry name" value="4FE4S_FER_2"/>
    <property type="match status" value="2"/>
</dbReference>
<dbReference type="Pfam" id="PF01558">
    <property type="entry name" value="POR"/>
    <property type="match status" value="1"/>
</dbReference>
<keyword evidence="1" id="KW-0813">Transport</keyword>
<evidence type="ECO:0000256" key="4">
    <source>
        <dbReference type="ARBA" id="ARBA00022982"/>
    </source>
</evidence>
<dbReference type="NCBIfam" id="TIGR02176">
    <property type="entry name" value="pyruv_ox_red"/>
    <property type="match status" value="1"/>
</dbReference>
<dbReference type="CDD" id="cd07034">
    <property type="entry name" value="TPP_PYR_PFOR_IOR-alpha_like"/>
    <property type="match status" value="1"/>
</dbReference>
<dbReference type="GO" id="GO:0051539">
    <property type="term" value="F:4 iron, 4 sulfur cluster binding"/>
    <property type="evidence" value="ECO:0007669"/>
    <property type="project" value="UniProtKB-KW"/>
</dbReference>
<dbReference type="InterPro" id="IPR050722">
    <property type="entry name" value="Pyruvate:ferred/Flavod_OxRd"/>
</dbReference>
<keyword evidence="6" id="KW-0408">Iron</keyword>
<dbReference type="FunFam" id="3.40.50.920:FF:000007">
    <property type="entry name" value="Pyruvate:ferredoxin (Flavodoxin) oxidoreductase"/>
    <property type="match status" value="1"/>
</dbReference>
<dbReference type="PANTHER" id="PTHR32154:SF0">
    <property type="entry name" value="PYRUVATE-FLAVODOXIN OXIDOREDUCTASE-RELATED"/>
    <property type="match status" value="1"/>
</dbReference>
<organism evidence="9 10">
    <name type="scientific">Perkinsus olseni</name>
    <name type="common">Perkinsus atlanticus</name>
    <dbReference type="NCBI Taxonomy" id="32597"/>
    <lineage>
        <taxon>Eukaryota</taxon>
        <taxon>Sar</taxon>
        <taxon>Alveolata</taxon>
        <taxon>Perkinsozoa</taxon>
        <taxon>Perkinsea</taxon>
        <taxon>Perkinsida</taxon>
        <taxon>Perkinsidae</taxon>
        <taxon>Perkinsus</taxon>
    </lineage>
</organism>
<dbReference type="Pfam" id="PF10371">
    <property type="entry name" value="EKR"/>
    <property type="match status" value="1"/>
</dbReference>
<evidence type="ECO:0000259" key="8">
    <source>
        <dbReference type="PROSITE" id="PS51379"/>
    </source>
</evidence>
<evidence type="ECO:0000313" key="10">
    <source>
        <dbReference type="Proteomes" id="UP000574390"/>
    </source>
</evidence>
<proteinExistence type="predicted"/>
<evidence type="ECO:0000256" key="2">
    <source>
        <dbReference type="ARBA" id="ARBA00022485"/>
    </source>
</evidence>
<dbReference type="Pfam" id="PF13237">
    <property type="entry name" value="Fer4_10"/>
    <property type="match status" value="1"/>
</dbReference>
<evidence type="ECO:0000256" key="7">
    <source>
        <dbReference type="ARBA" id="ARBA00023014"/>
    </source>
</evidence>
<keyword evidence="4" id="KW-0249">Electron transport</keyword>
<dbReference type="InterPro" id="IPR019456">
    <property type="entry name" value="Pyrv-flavodox_OxRtase_EKR"/>
</dbReference>
<accession>A0A7J6NAN1</accession>
<dbReference type="SUPFAM" id="SSF54862">
    <property type="entry name" value="4Fe-4S ferredoxins"/>
    <property type="match status" value="1"/>
</dbReference>
<dbReference type="SUPFAM" id="SSF53323">
    <property type="entry name" value="Pyruvate-ferredoxin oxidoreductase, PFOR, domain III"/>
    <property type="match status" value="1"/>
</dbReference>
<dbReference type="SUPFAM" id="SSF52922">
    <property type="entry name" value="TK C-terminal domain-like"/>
    <property type="match status" value="1"/>
</dbReference>
<evidence type="ECO:0000313" key="9">
    <source>
        <dbReference type="EMBL" id="KAF4680905.1"/>
    </source>
</evidence>
<dbReference type="InterPro" id="IPR017896">
    <property type="entry name" value="4Fe4S_Fe-S-bd"/>
</dbReference>
<evidence type="ECO:0000256" key="3">
    <source>
        <dbReference type="ARBA" id="ARBA00022723"/>
    </source>
</evidence>
<feature type="non-terminal residue" evidence="9">
    <location>
        <position position="870"/>
    </location>
</feature>
<dbReference type="InterPro" id="IPR017900">
    <property type="entry name" value="4Fe4S_Fe_S_CS"/>
</dbReference>
<dbReference type="Pfam" id="PF01855">
    <property type="entry name" value="POR_N"/>
    <property type="match status" value="1"/>
</dbReference>
<keyword evidence="5" id="KW-0560">Oxidoreductase</keyword>
<sequence length="870" mass="94406">MATSVAAALTSRWSIRGLRRVRRLSTVSSEEKKVIMDGNTAAAHAAYAMVEQAFIYPISPSSPMCELAAEWAAQGRKNVFGTTVNVTQMQSEGGAAGALHGVLDRGGLAATFTCSQGLLLMIPNMYIISGQLSPCVFHVTARALSKHGLSIFAEHTDVMAVRQTGWAMLVANTVQECMDMSAVAHIATLRSSIPFLHFFDGYRTSHELNKIVPIDYDTLGSLMPWDAVAALREGSLNPQQPHARACNTGTDIWFQGMEASNRFYDATPGIVQTVLDDVSKATGRGPYRLFEYSGDPEARHVVVCMGSAFSVLADCVPPGHGALNIRLYRPWSPSDFLASLPSTVERVTVLDRTKDNAAVGEPLFMDVATSFVTGDTGRFERIPQVLGGRYGLGSKDLTPKDAMAVFRNGELSEPKRKFTVGIVDDVTQLSLPPVPPAMLPSADPSVTECVFFAMGSDGTVSANKNAIKLIGSNTDLYVQGHIVYDSKKAGGATVSHLRFGGKPINKPYEIVEAGYVAVHEPTWPKKFPKAIMAKLRKGGTLVLNSHCTTAAELERILPPEMLQAISEKEAQLWVVDALAIAQKHGLGKHINNVMQAVFFKLGFDSAILDYNTRALPMLLDSLAKTYARKGEETIRRNSEATKAATDSLVRIEVPREWATADVGSGERAATGDPTFDSISYRVGRMEGSDLPVSAIDVRGRYPTGMTKYEKRGIAPMIPIVDMDKCTQCNLCSIICPHAAIRPFLLDTVENDSVPAETRPAKGGPEVQGFHYRIQVTPLDCTGCEACSWTCPDDALTMVNVSTLGDDPVVDRETENWNYLINLPERSTPRHNARETARQSQLSLPMLEFSGACAGCGETPYAKLVTQLFGE</sequence>
<dbReference type="InterPro" id="IPR011895">
    <property type="entry name" value="Pyrv_flavodox_OxRed"/>
</dbReference>
<dbReference type="Gene3D" id="3.40.50.970">
    <property type="match status" value="2"/>
</dbReference>
<dbReference type="GO" id="GO:0006979">
    <property type="term" value="P:response to oxidative stress"/>
    <property type="evidence" value="ECO:0007669"/>
    <property type="project" value="TreeGrafter"/>
</dbReference>
<evidence type="ECO:0000256" key="5">
    <source>
        <dbReference type="ARBA" id="ARBA00023002"/>
    </source>
</evidence>
<keyword evidence="7" id="KW-0411">Iron-sulfur</keyword>
<gene>
    <name evidence="9" type="ORF">FOZ62_024689</name>
</gene>
<dbReference type="InterPro" id="IPR019752">
    <property type="entry name" value="Pyrv/ketoisovalerate_OxRed_cat"/>
</dbReference>
<dbReference type="PANTHER" id="PTHR32154">
    <property type="entry name" value="PYRUVATE-FLAVODOXIN OXIDOREDUCTASE-RELATED"/>
    <property type="match status" value="1"/>
</dbReference>
<dbReference type="InterPro" id="IPR009014">
    <property type="entry name" value="Transketo_C/PFOR_II"/>
</dbReference>
<feature type="domain" description="4Fe-4S ferredoxin-type" evidence="8">
    <location>
        <begin position="716"/>
        <end position="745"/>
    </location>
</feature>
<dbReference type="GO" id="GO:0016903">
    <property type="term" value="F:oxidoreductase activity, acting on the aldehyde or oxo group of donors"/>
    <property type="evidence" value="ECO:0007669"/>
    <property type="project" value="InterPro"/>
</dbReference>
<feature type="domain" description="4Fe-4S ferredoxin-type" evidence="8">
    <location>
        <begin position="771"/>
        <end position="800"/>
    </location>
</feature>
<dbReference type="Gene3D" id="3.40.920.10">
    <property type="entry name" value="Pyruvate-ferredoxin oxidoreductase, PFOR, domain III"/>
    <property type="match status" value="1"/>
</dbReference>
<dbReference type="FunFam" id="3.40.50.970:FF:000012">
    <property type="entry name" value="Pyruvate:ferredoxin (Flavodoxin) oxidoreductase"/>
    <property type="match status" value="1"/>
</dbReference>
<dbReference type="PROSITE" id="PS00198">
    <property type="entry name" value="4FE4S_FER_1"/>
    <property type="match status" value="2"/>
</dbReference>
<keyword evidence="3" id="KW-0479">Metal-binding</keyword>
<dbReference type="InterPro" id="IPR002869">
    <property type="entry name" value="Pyrv_flavodox_OxRed_cen"/>
</dbReference>
<dbReference type="EMBL" id="JABANM010037713">
    <property type="protein sequence ID" value="KAF4680905.1"/>
    <property type="molecule type" value="Genomic_DNA"/>
</dbReference>
<keyword evidence="2" id="KW-0004">4Fe-4S</keyword>
<protein>
    <recommendedName>
        <fullName evidence="8">4Fe-4S ferredoxin-type domain-containing protein</fullName>
    </recommendedName>
</protein>
<evidence type="ECO:0000256" key="1">
    <source>
        <dbReference type="ARBA" id="ARBA00022448"/>
    </source>
</evidence>
<dbReference type="Gene3D" id="3.40.50.920">
    <property type="match status" value="1"/>
</dbReference>
<dbReference type="Gene3D" id="3.30.70.20">
    <property type="match status" value="1"/>
</dbReference>